<feature type="chain" id="PRO_5003376456" evidence="2">
    <location>
        <begin position="29"/>
        <end position="144"/>
    </location>
</feature>
<keyword evidence="2" id="KW-0732">Signal</keyword>
<reference evidence="3 4" key="1">
    <citation type="journal article" date="2011" name="J. Bacteriol.">
        <title>Genome sequence of the ethanol-producing Zymomonas mobilis subsp. pomaceae lectotype strain ATCC 29192.</title>
        <authorList>
            <person name="Kouvelis V.N."/>
            <person name="Davenport K.W."/>
            <person name="Brettin T.S."/>
            <person name="Bruce D."/>
            <person name="Detter C."/>
            <person name="Han C.S."/>
            <person name="Nolan M."/>
            <person name="Tapia R."/>
            <person name="Damoulaki A."/>
            <person name="Kyrpides N.C."/>
            <person name="Typas M.A."/>
            <person name="Pappas K.M."/>
        </authorList>
    </citation>
    <scope>NUCLEOTIDE SEQUENCE [LARGE SCALE GENOMIC DNA]</scope>
    <source>
        <strain evidence="4">ATCC 29192 / DSM 22645 / JCM 10191 / CCUG 17912 / NBRC 13757 / NCIMB 11200 / NRRL B-4491 / Barker I</strain>
    </source>
</reference>
<dbReference type="HOGENOM" id="CLU_1795765_0_0_5"/>
<dbReference type="STRING" id="579138.Zymop_1200"/>
<protein>
    <submittedName>
        <fullName evidence="3">Uncharacterized protein</fullName>
    </submittedName>
</protein>
<gene>
    <name evidence="3" type="ordered locus">Zymop_1200</name>
</gene>
<dbReference type="EMBL" id="CP002865">
    <property type="protein sequence ID" value="AEI38095.1"/>
    <property type="molecule type" value="Genomic_DNA"/>
</dbReference>
<proteinExistence type="predicted"/>
<evidence type="ECO:0000313" key="3">
    <source>
        <dbReference type="EMBL" id="AEI38095.1"/>
    </source>
</evidence>
<feature type="compositionally biased region" description="Gly residues" evidence="1">
    <location>
        <begin position="31"/>
        <end position="65"/>
    </location>
</feature>
<evidence type="ECO:0000256" key="1">
    <source>
        <dbReference type="SAM" id="MobiDB-lite"/>
    </source>
</evidence>
<dbReference type="PATRIC" id="fig|579138.3.peg.1274"/>
<accession>F8ETZ8</accession>
<name>F8ETZ8_ZYMMT</name>
<organism evidence="3 4">
    <name type="scientific">Zymomonas mobilis subsp. pomaceae (strain ATCC 29192 / DSM 22645 / JCM 10191 / CCUG 17912 / NBRC 13757 / NCIMB 11200 / NRRL B-4491 / Barker I)</name>
    <dbReference type="NCBI Taxonomy" id="579138"/>
    <lineage>
        <taxon>Bacteria</taxon>
        <taxon>Pseudomonadati</taxon>
        <taxon>Pseudomonadota</taxon>
        <taxon>Alphaproteobacteria</taxon>
        <taxon>Sphingomonadales</taxon>
        <taxon>Zymomonadaceae</taxon>
        <taxon>Zymomonas</taxon>
    </lineage>
</organism>
<evidence type="ECO:0000256" key="2">
    <source>
        <dbReference type="SAM" id="SignalP"/>
    </source>
</evidence>
<feature type="signal peptide" evidence="2">
    <location>
        <begin position="1"/>
        <end position="28"/>
    </location>
</feature>
<feature type="region of interest" description="Disordered" evidence="1">
    <location>
        <begin position="29"/>
        <end position="71"/>
    </location>
</feature>
<sequence length="144" mass="14065">MIKKLWRLGVAVVVASSLGVVSLSPALAQPGRGGGPGGGPGGGRGGGPGGGGFRGGPGGGPGGGFRGDRGFRGGGWGGGGYYHGYRGGWGPGAAFGMGALGVMTGALIANGAYGYGGYGYYGGCGTRMQWDPYIGDYVPMRFCY</sequence>
<dbReference type="AlphaFoldDB" id="F8ETZ8"/>
<dbReference type="Proteomes" id="UP000000491">
    <property type="component" value="Chromosome"/>
</dbReference>
<evidence type="ECO:0000313" key="4">
    <source>
        <dbReference type="Proteomes" id="UP000000491"/>
    </source>
</evidence>
<dbReference type="KEGG" id="zmp:Zymop_1200"/>